<dbReference type="InterPro" id="IPR007763">
    <property type="entry name" value="NDUFA12"/>
</dbReference>
<sequence>MSRIGPSVWARLWNNVNKAISREPDKIYVGTDSVGNRFYEYRQGRNARSNIKRGYDNETQGGPKPALEWEAWLKGTRRFPPSDEEIKLNRLRQQKQLAEDNITEKRAPKIASRGRGAGDVDQPKNYPKYSDMEVAPGAPNAKDKK</sequence>
<evidence type="ECO:0000313" key="4">
    <source>
        <dbReference type="WBParaSite" id="Pan_g13887.t1"/>
    </source>
</evidence>
<comment type="similarity">
    <text evidence="1">Belongs to the complex I NDUFA12 subunit family.</text>
</comment>
<organism evidence="3 4">
    <name type="scientific">Panagrellus redivivus</name>
    <name type="common">Microworm</name>
    <dbReference type="NCBI Taxonomy" id="6233"/>
    <lineage>
        <taxon>Eukaryota</taxon>
        <taxon>Metazoa</taxon>
        <taxon>Ecdysozoa</taxon>
        <taxon>Nematoda</taxon>
        <taxon>Chromadorea</taxon>
        <taxon>Rhabditida</taxon>
        <taxon>Tylenchina</taxon>
        <taxon>Panagrolaimomorpha</taxon>
        <taxon>Panagrolaimoidea</taxon>
        <taxon>Panagrolaimidae</taxon>
        <taxon>Panagrellus</taxon>
    </lineage>
</organism>
<dbReference type="GO" id="GO:0032981">
    <property type="term" value="P:mitochondrial respiratory chain complex I assembly"/>
    <property type="evidence" value="ECO:0007669"/>
    <property type="project" value="TreeGrafter"/>
</dbReference>
<dbReference type="AlphaFoldDB" id="A0A7E4UY88"/>
<dbReference type="GO" id="GO:0005739">
    <property type="term" value="C:mitochondrion"/>
    <property type="evidence" value="ECO:0007669"/>
    <property type="project" value="TreeGrafter"/>
</dbReference>
<evidence type="ECO:0000256" key="1">
    <source>
        <dbReference type="ARBA" id="ARBA00007355"/>
    </source>
</evidence>
<proteinExistence type="inferred from homology"/>
<reference evidence="3" key="1">
    <citation type="journal article" date="2013" name="Genetics">
        <title>The draft genome and transcriptome of Panagrellus redivivus are shaped by the harsh demands of a free-living lifestyle.</title>
        <authorList>
            <person name="Srinivasan J."/>
            <person name="Dillman A.R."/>
            <person name="Macchietto M.G."/>
            <person name="Heikkinen L."/>
            <person name="Lakso M."/>
            <person name="Fracchia K.M."/>
            <person name="Antoshechkin I."/>
            <person name="Mortazavi A."/>
            <person name="Wong G."/>
            <person name="Sternberg P.W."/>
        </authorList>
    </citation>
    <scope>NUCLEOTIDE SEQUENCE [LARGE SCALE GENOMIC DNA]</scope>
    <source>
        <strain evidence="3">MT8872</strain>
    </source>
</reference>
<dbReference type="Pfam" id="PF05071">
    <property type="entry name" value="NDUFA12"/>
    <property type="match status" value="1"/>
</dbReference>
<dbReference type="InterPro" id="IPR052618">
    <property type="entry name" value="ComplexI_NDUFA12"/>
</dbReference>
<dbReference type="WBParaSite" id="Pan_g13887.t1">
    <property type="protein sequence ID" value="Pan_g13887.t1"/>
    <property type="gene ID" value="Pan_g13887"/>
</dbReference>
<dbReference type="PANTHER" id="PTHR32470">
    <property type="entry name" value="ADH DEHYDROGENASE [UBIQUINONE] 1 ALPHA SUBCOMPLEX ASSEMBLY FACTOR 2"/>
    <property type="match status" value="1"/>
</dbReference>
<dbReference type="GO" id="GO:0045271">
    <property type="term" value="C:respiratory chain complex I"/>
    <property type="evidence" value="ECO:0007669"/>
    <property type="project" value="InterPro"/>
</dbReference>
<evidence type="ECO:0000256" key="2">
    <source>
        <dbReference type="SAM" id="MobiDB-lite"/>
    </source>
</evidence>
<name>A0A7E4UY88_PANRE</name>
<dbReference type="Proteomes" id="UP000492821">
    <property type="component" value="Unassembled WGS sequence"/>
</dbReference>
<dbReference type="PANTHER" id="PTHR32470:SF2">
    <property type="entry name" value="NADH DEHYDROGENASE [UBIQUINONE] 1 ALPHA SUBCOMPLEX ASSEMBLY FACTOR 2"/>
    <property type="match status" value="1"/>
</dbReference>
<keyword evidence="3" id="KW-1185">Reference proteome</keyword>
<evidence type="ECO:0000313" key="3">
    <source>
        <dbReference type="Proteomes" id="UP000492821"/>
    </source>
</evidence>
<feature type="region of interest" description="Disordered" evidence="2">
    <location>
        <begin position="97"/>
        <end position="145"/>
    </location>
</feature>
<accession>A0A7E4UY88</accession>
<protein>
    <submittedName>
        <fullName evidence="4">NADH:ubiquinone oxidoreductase complex assembly factor 2</fullName>
    </submittedName>
</protein>
<reference evidence="4" key="2">
    <citation type="submission" date="2020-10" db="UniProtKB">
        <authorList>
            <consortium name="WormBaseParasite"/>
        </authorList>
    </citation>
    <scope>IDENTIFICATION</scope>
</reference>